<keyword evidence="4 7" id="KW-0560">Oxidoreductase</keyword>
<evidence type="ECO:0000256" key="1">
    <source>
        <dbReference type="ARBA" id="ARBA00010617"/>
    </source>
</evidence>
<evidence type="ECO:0000256" key="5">
    <source>
        <dbReference type="ARBA" id="ARBA00023004"/>
    </source>
</evidence>
<keyword evidence="5 7" id="KW-0408">Iron</keyword>
<protein>
    <submittedName>
        <fullName evidence="9">Cytochrome P450</fullName>
    </submittedName>
</protein>
<dbReference type="InterPro" id="IPR001128">
    <property type="entry name" value="Cyt_P450"/>
</dbReference>
<accession>A0A9X2LGY4</accession>
<evidence type="ECO:0000313" key="9">
    <source>
        <dbReference type="EMBL" id="MCQ8770973.1"/>
    </source>
</evidence>
<dbReference type="FunFam" id="1.10.630.10:FF:000018">
    <property type="entry name" value="Cytochrome P450 monooxygenase"/>
    <property type="match status" value="1"/>
</dbReference>
<keyword evidence="10" id="KW-1185">Reference proteome</keyword>
<dbReference type="PANTHER" id="PTHR46696">
    <property type="entry name" value="P450, PUTATIVE (EUROFUNG)-RELATED"/>
    <property type="match status" value="1"/>
</dbReference>
<keyword evidence="2 7" id="KW-0349">Heme</keyword>
<dbReference type="AlphaFoldDB" id="A0A9X2LGY4"/>
<dbReference type="GO" id="GO:0005506">
    <property type="term" value="F:iron ion binding"/>
    <property type="evidence" value="ECO:0007669"/>
    <property type="project" value="InterPro"/>
</dbReference>
<feature type="region of interest" description="Disordered" evidence="8">
    <location>
        <begin position="1"/>
        <end position="26"/>
    </location>
</feature>
<dbReference type="InterPro" id="IPR017972">
    <property type="entry name" value="Cyt_P450_CS"/>
</dbReference>
<organism evidence="9 10">
    <name type="scientific">Streptomyces telluris</name>
    <dbReference type="NCBI Taxonomy" id="2720021"/>
    <lineage>
        <taxon>Bacteria</taxon>
        <taxon>Bacillati</taxon>
        <taxon>Actinomycetota</taxon>
        <taxon>Actinomycetes</taxon>
        <taxon>Kitasatosporales</taxon>
        <taxon>Streptomycetaceae</taxon>
        <taxon>Streptomyces</taxon>
    </lineage>
</organism>
<dbReference type="RefSeq" id="WP_168096304.1">
    <property type="nucleotide sequence ID" value="NZ_JAATER010000621.1"/>
</dbReference>
<gene>
    <name evidence="9" type="ORF">NQU55_14535</name>
</gene>
<dbReference type="CDD" id="cd11029">
    <property type="entry name" value="CYP107-like"/>
    <property type="match status" value="1"/>
</dbReference>
<dbReference type="Proteomes" id="UP001142374">
    <property type="component" value="Unassembled WGS sequence"/>
</dbReference>
<evidence type="ECO:0000256" key="3">
    <source>
        <dbReference type="ARBA" id="ARBA00022723"/>
    </source>
</evidence>
<evidence type="ECO:0000256" key="6">
    <source>
        <dbReference type="ARBA" id="ARBA00023033"/>
    </source>
</evidence>
<dbReference type="PROSITE" id="PS00086">
    <property type="entry name" value="CYTOCHROME_P450"/>
    <property type="match status" value="1"/>
</dbReference>
<dbReference type="Pfam" id="PF00067">
    <property type="entry name" value="p450"/>
    <property type="match status" value="1"/>
</dbReference>
<dbReference type="PANTHER" id="PTHR46696:SF1">
    <property type="entry name" value="CYTOCHROME P450 YJIB-RELATED"/>
    <property type="match status" value="1"/>
</dbReference>
<comment type="caution">
    <text evidence="9">The sequence shown here is derived from an EMBL/GenBank/DDBJ whole genome shotgun (WGS) entry which is preliminary data.</text>
</comment>
<feature type="compositionally biased region" description="Polar residues" evidence="8">
    <location>
        <begin position="1"/>
        <end position="10"/>
    </location>
</feature>
<evidence type="ECO:0000313" key="10">
    <source>
        <dbReference type="Proteomes" id="UP001142374"/>
    </source>
</evidence>
<dbReference type="PRINTS" id="PR00359">
    <property type="entry name" value="BP450"/>
</dbReference>
<dbReference type="GO" id="GO:0020037">
    <property type="term" value="F:heme binding"/>
    <property type="evidence" value="ECO:0007669"/>
    <property type="project" value="InterPro"/>
</dbReference>
<name>A0A9X2LGY4_9ACTN</name>
<dbReference type="InterPro" id="IPR002397">
    <property type="entry name" value="Cyt_P450_B"/>
</dbReference>
<keyword evidence="6 7" id="KW-0503">Monooxygenase</keyword>
<evidence type="ECO:0000256" key="2">
    <source>
        <dbReference type="ARBA" id="ARBA00022617"/>
    </source>
</evidence>
<keyword evidence="3 7" id="KW-0479">Metal-binding</keyword>
<sequence>MSGQPGSKQHGSAEAGGAPPNILTDPHAGYAHLREQAAACPMRSLDGSLMWVVGRHEGVRSVLTDPRFANDPASVPGGGAPRMQVNAMRKLGLAEDLIPYLADTLLDSDGESHSRLRRLVSPAFTARRMLALRPRIERLTDELLDGLEAHAEDGVADFLSLFAYPLPITVICELVGVPSADRPAWLRWTHALSFDQEHLGETIGPLVDYTHALVDRRRSRPADDLISELIRARDGDRLTDRELVTMVLSLVIAGHDTTANFLANSVWALLTHPDQLALVRAEPELMPQAVQELLRWCGPVLVSRMRYVTEDADLGWAAFQAGDAVMAALSGANQDPREFAEADRLDVTRQHENRGEAHVSFGAGPHYCLGAALARHEAEIALNRLFARRPGLTLAVRPEELNWQPVSGMRKLERLPLRLDGAGGVTA</sequence>
<evidence type="ECO:0000256" key="8">
    <source>
        <dbReference type="SAM" id="MobiDB-lite"/>
    </source>
</evidence>
<dbReference type="GO" id="GO:0016705">
    <property type="term" value="F:oxidoreductase activity, acting on paired donors, with incorporation or reduction of molecular oxygen"/>
    <property type="evidence" value="ECO:0007669"/>
    <property type="project" value="InterPro"/>
</dbReference>
<dbReference type="Gene3D" id="1.10.630.10">
    <property type="entry name" value="Cytochrome P450"/>
    <property type="match status" value="1"/>
</dbReference>
<reference evidence="9" key="1">
    <citation type="submission" date="2022-06" db="EMBL/GenBank/DDBJ databases">
        <title>WGS of actinobacteria.</title>
        <authorList>
            <person name="Thawai C."/>
        </authorList>
    </citation>
    <scope>NUCLEOTIDE SEQUENCE</scope>
    <source>
        <strain evidence="9">AA8</strain>
    </source>
</reference>
<dbReference type="EMBL" id="JANIID010000011">
    <property type="protein sequence ID" value="MCQ8770973.1"/>
    <property type="molecule type" value="Genomic_DNA"/>
</dbReference>
<dbReference type="InterPro" id="IPR036396">
    <property type="entry name" value="Cyt_P450_sf"/>
</dbReference>
<evidence type="ECO:0000256" key="4">
    <source>
        <dbReference type="ARBA" id="ARBA00023002"/>
    </source>
</evidence>
<comment type="similarity">
    <text evidence="1 7">Belongs to the cytochrome P450 family.</text>
</comment>
<evidence type="ECO:0000256" key="7">
    <source>
        <dbReference type="RuleBase" id="RU000461"/>
    </source>
</evidence>
<proteinExistence type="inferred from homology"/>
<dbReference type="GO" id="GO:0004497">
    <property type="term" value="F:monooxygenase activity"/>
    <property type="evidence" value="ECO:0007669"/>
    <property type="project" value="UniProtKB-KW"/>
</dbReference>
<dbReference type="SUPFAM" id="SSF48264">
    <property type="entry name" value="Cytochrome P450"/>
    <property type="match status" value="1"/>
</dbReference>